<dbReference type="PROSITE" id="PS51375">
    <property type="entry name" value="PPR"/>
    <property type="match status" value="4"/>
</dbReference>
<organism evidence="4 5">
    <name type="scientific">Macleaya cordata</name>
    <name type="common">Five-seeded plume-poppy</name>
    <name type="synonym">Bocconia cordata</name>
    <dbReference type="NCBI Taxonomy" id="56857"/>
    <lineage>
        <taxon>Eukaryota</taxon>
        <taxon>Viridiplantae</taxon>
        <taxon>Streptophyta</taxon>
        <taxon>Embryophyta</taxon>
        <taxon>Tracheophyta</taxon>
        <taxon>Spermatophyta</taxon>
        <taxon>Magnoliopsida</taxon>
        <taxon>Ranunculales</taxon>
        <taxon>Papaveraceae</taxon>
        <taxon>Papaveroideae</taxon>
        <taxon>Macleaya</taxon>
    </lineage>
</organism>
<dbReference type="Proteomes" id="UP000195402">
    <property type="component" value="Unassembled WGS sequence"/>
</dbReference>
<accession>A0A200PQK5</accession>
<protein>
    <submittedName>
        <fullName evidence="4">Pentatricopeptide repeat</fullName>
    </submittedName>
</protein>
<comment type="similarity">
    <text evidence="1">Belongs to the PPR family. P subfamily.</text>
</comment>
<keyword evidence="5" id="KW-1185">Reference proteome</keyword>
<dbReference type="OMA" id="IDNCGWL"/>
<evidence type="ECO:0000313" key="5">
    <source>
        <dbReference type="Proteomes" id="UP000195402"/>
    </source>
</evidence>
<feature type="repeat" description="PPR" evidence="3">
    <location>
        <begin position="201"/>
        <end position="235"/>
    </location>
</feature>
<dbReference type="AlphaFoldDB" id="A0A200PQK5"/>
<dbReference type="PANTHER" id="PTHR47936">
    <property type="entry name" value="PPR_LONG DOMAIN-CONTAINING PROTEIN"/>
    <property type="match status" value="1"/>
</dbReference>
<dbReference type="PANTHER" id="PTHR47936:SF3">
    <property type="entry name" value="PENTACOTRIPEPTIDE-REPEAT REGION OF PRORP DOMAIN-CONTAINING PROTEIN"/>
    <property type="match status" value="1"/>
</dbReference>
<evidence type="ECO:0000256" key="1">
    <source>
        <dbReference type="ARBA" id="ARBA00007626"/>
    </source>
</evidence>
<name>A0A200PQK5_MACCD</name>
<dbReference type="OrthoDB" id="185373at2759"/>
<keyword evidence="2" id="KW-0677">Repeat</keyword>
<dbReference type="InterPro" id="IPR002885">
    <property type="entry name" value="PPR_rpt"/>
</dbReference>
<evidence type="ECO:0000256" key="2">
    <source>
        <dbReference type="ARBA" id="ARBA00022737"/>
    </source>
</evidence>
<feature type="repeat" description="PPR" evidence="3">
    <location>
        <begin position="166"/>
        <end position="200"/>
    </location>
</feature>
<dbReference type="EMBL" id="MVGT01004293">
    <property type="protein sequence ID" value="OVA00511.1"/>
    <property type="molecule type" value="Genomic_DNA"/>
</dbReference>
<feature type="repeat" description="PPR" evidence="3">
    <location>
        <begin position="306"/>
        <end position="340"/>
    </location>
</feature>
<gene>
    <name evidence="4" type="ORF">BVC80_9089g108</name>
</gene>
<evidence type="ECO:0000313" key="4">
    <source>
        <dbReference type="EMBL" id="OVA00511.1"/>
    </source>
</evidence>
<dbReference type="InParanoid" id="A0A200PQK5"/>
<dbReference type="Gene3D" id="1.25.40.10">
    <property type="entry name" value="Tetratricopeptide repeat domain"/>
    <property type="match status" value="2"/>
</dbReference>
<sequence length="378" mass="43472">MEKIIQIVELIKRGESDLESELNLMDVTLSQDFISEVFRLLNCDGVSGLRFFSWVSETQIDFKRNSEFCSLIIDNLGKIEDYDSMLFVLKDFSSKGICITEKAFAFLPVSCSDVFEVRNNVKKVIETLNKAGGSSRNSGIFALIKMLCTSNYFDLAIYVMEETARKTSYYNVLIWAKCCGSKFQEARELFDEMRRFGCNPNTNSFNYLLGSLCKNGRIGEACNLLEVMTGWGYLPDAITFEIFIYRAFRHGRLDFAVEFLDQMMYRGLEPRLTTHTAFIKGYFYSNRFQEAYKYVIDMSVKYKCSGNMNYSLLASLHQRKGMLLEAREILVDMIEKGLKPNFPVYIKVMKDLHKSGMGHLVADLKTRFSKFNSNANAE</sequence>
<dbReference type="InterPro" id="IPR011990">
    <property type="entry name" value="TPR-like_helical_dom_sf"/>
</dbReference>
<feature type="repeat" description="PPR" evidence="3">
    <location>
        <begin position="236"/>
        <end position="270"/>
    </location>
</feature>
<dbReference type="Pfam" id="PF13041">
    <property type="entry name" value="PPR_2"/>
    <property type="match status" value="1"/>
</dbReference>
<proteinExistence type="inferred from homology"/>
<dbReference type="NCBIfam" id="TIGR00756">
    <property type="entry name" value="PPR"/>
    <property type="match status" value="2"/>
</dbReference>
<dbReference type="Pfam" id="PF01535">
    <property type="entry name" value="PPR"/>
    <property type="match status" value="1"/>
</dbReference>
<dbReference type="Pfam" id="PF12854">
    <property type="entry name" value="PPR_1"/>
    <property type="match status" value="1"/>
</dbReference>
<evidence type="ECO:0000256" key="3">
    <source>
        <dbReference type="PROSITE-ProRule" id="PRU00708"/>
    </source>
</evidence>
<comment type="caution">
    <text evidence="4">The sequence shown here is derived from an EMBL/GenBank/DDBJ whole genome shotgun (WGS) entry which is preliminary data.</text>
</comment>
<reference evidence="4 5" key="1">
    <citation type="journal article" date="2017" name="Mol. Plant">
        <title>The Genome of Medicinal Plant Macleaya cordata Provides New Insights into Benzylisoquinoline Alkaloids Metabolism.</title>
        <authorList>
            <person name="Liu X."/>
            <person name="Liu Y."/>
            <person name="Huang P."/>
            <person name="Ma Y."/>
            <person name="Qing Z."/>
            <person name="Tang Q."/>
            <person name="Cao H."/>
            <person name="Cheng P."/>
            <person name="Zheng Y."/>
            <person name="Yuan Z."/>
            <person name="Zhou Y."/>
            <person name="Liu J."/>
            <person name="Tang Z."/>
            <person name="Zhuo Y."/>
            <person name="Zhang Y."/>
            <person name="Yu L."/>
            <person name="Huang J."/>
            <person name="Yang P."/>
            <person name="Peng Q."/>
            <person name="Zhang J."/>
            <person name="Jiang W."/>
            <person name="Zhang Z."/>
            <person name="Lin K."/>
            <person name="Ro D.K."/>
            <person name="Chen X."/>
            <person name="Xiong X."/>
            <person name="Shang Y."/>
            <person name="Huang S."/>
            <person name="Zeng J."/>
        </authorList>
    </citation>
    <scope>NUCLEOTIDE SEQUENCE [LARGE SCALE GENOMIC DNA]</scope>
    <source>
        <strain evidence="5">cv. BLH2017</strain>
        <tissue evidence="4">Root</tissue>
    </source>
</reference>